<dbReference type="Proteomes" id="UP000064201">
    <property type="component" value="Chromosome"/>
</dbReference>
<protein>
    <submittedName>
        <fullName evidence="1">Uncharacterized protein</fullName>
    </submittedName>
</protein>
<keyword evidence="2" id="KW-1185">Reference proteome</keyword>
<accession>A0A0G3G4P4</accession>
<sequence length="210" mass="22119">MEDFESRVVEHGDGGWTLWVQQPGSGPLAVLESHPGTSANGRGLARCGPAALSLRLEDDRDGLGGSIAEVHVGGHEPRAKRIRFPRAHSSEVAGFFQRALSPGMMGIDAADVFSVLPASRGVGVLAEYPAPRAQRDMEDVERYLATQMSRCGPVSSALVVLPVDATMTPATVDRVAQSVTRNLSEGSDLVLAAPLSITGGEPMTICLFGE</sequence>
<evidence type="ECO:0000313" key="2">
    <source>
        <dbReference type="Proteomes" id="UP000064201"/>
    </source>
</evidence>
<dbReference type="KEGG" id="tvr:TVD_08240"/>
<organism evidence="1 2">
    <name type="scientific">Thioalkalivibrio versutus</name>
    <dbReference type="NCBI Taxonomy" id="106634"/>
    <lineage>
        <taxon>Bacteria</taxon>
        <taxon>Pseudomonadati</taxon>
        <taxon>Pseudomonadota</taxon>
        <taxon>Gammaproteobacteria</taxon>
        <taxon>Chromatiales</taxon>
        <taxon>Ectothiorhodospiraceae</taxon>
        <taxon>Thioalkalivibrio</taxon>
    </lineage>
</organism>
<proteinExistence type="predicted"/>
<gene>
    <name evidence="1" type="ORF">TVD_08240</name>
</gene>
<evidence type="ECO:0000313" key="1">
    <source>
        <dbReference type="EMBL" id="AKJ95349.1"/>
    </source>
</evidence>
<dbReference type="OrthoDB" id="9868004at2"/>
<name>A0A0G3G4P4_9GAMM</name>
<reference evidence="1 2" key="1">
    <citation type="submission" date="2015-04" db="EMBL/GenBank/DDBJ databases">
        <title>Complete Sequence for the Genome of the Thioalkalivibrio versutus D301.</title>
        <authorList>
            <person name="Mu T."/>
            <person name="Zhou J."/>
            <person name="Xu X."/>
        </authorList>
    </citation>
    <scope>NUCLEOTIDE SEQUENCE [LARGE SCALE GENOMIC DNA]</scope>
    <source>
        <strain evidence="1 2">D301</strain>
    </source>
</reference>
<dbReference type="EMBL" id="CP011367">
    <property type="protein sequence ID" value="AKJ95349.1"/>
    <property type="molecule type" value="Genomic_DNA"/>
</dbReference>
<dbReference type="AlphaFoldDB" id="A0A0G3G4P4"/>